<comment type="function">
    <text evidence="1">Involved in the transposition of the insertion sequence.</text>
</comment>
<dbReference type="RefSeq" id="WP_378978408.1">
    <property type="nucleotide sequence ID" value="NZ_JBHTBJ010000130.1"/>
</dbReference>
<keyword evidence="4" id="KW-1185">Reference proteome</keyword>
<dbReference type="InterPro" id="IPR050900">
    <property type="entry name" value="Transposase_IS3/IS150/IS904"/>
</dbReference>
<dbReference type="SUPFAM" id="SSF53098">
    <property type="entry name" value="Ribonuclease H-like"/>
    <property type="match status" value="1"/>
</dbReference>
<accession>A0ABW2I5U6</accession>
<evidence type="ECO:0000256" key="1">
    <source>
        <dbReference type="ARBA" id="ARBA00002286"/>
    </source>
</evidence>
<feature type="domain" description="Integrase catalytic" evidence="2">
    <location>
        <begin position="146"/>
        <end position="263"/>
    </location>
</feature>
<dbReference type="Pfam" id="PF13276">
    <property type="entry name" value="HTH_21"/>
    <property type="match status" value="1"/>
</dbReference>
<dbReference type="NCBIfam" id="NF033516">
    <property type="entry name" value="transpos_IS3"/>
    <property type="match status" value="1"/>
</dbReference>
<protein>
    <submittedName>
        <fullName evidence="3">IS3 family transposase</fullName>
    </submittedName>
</protein>
<dbReference type="PROSITE" id="PS50994">
    <property type="entry name" value="INTEGRASE"/>
    <property type="match status" value="1"/>
</dbReference>
<sequence>PGKSRGVLRQRVSVEARYELIDAEKRILGPDGRPKYTVVRMCKWLGVSSSGYYEWRSRPQSATAARREKLKQLIVVIFEMSDETYGYRRIHASLQRSGHACSLELVRALVRELGLVPCQPRPWRHSLTDQDPAAGPIPDLVHRDFTASAPGEKMVGDITYIPTWEGWVFLATVIDCYTKAVIGWAMSDNYKTPLISAAIDMAVRNHDIKRKAIFHSDRGSNYTSAEFGRFLHQRGIRQSVGRTGICYDNAMAESFFAALKNER</sequence>
<proteinExistence type="predicted"/>
<dbReference type="InterPro" id="IPR001584">
    <property type="entry name" value="Integrase_cat-core"/>
</dbReference>
<dbReference type="PANTHER" id="PTHR46889">
    <property type="entry name" value="TRANSPOSASE INSF FOR INSERTION SEQUENCE IS3B-RELATED"/>
    <property type="match status" value="1"/>
</dbReference>
<dbReference type="InterPro" id="IPR048020">
    <property type="entry name" value="Transpos_IS3"/>
</dbReference>
<dbReference type="InterPro" id="IPR036397">
    <property type="entry name" value="RNaseH_sf"/>
</dbReference>
<gene>
    <name evidence="3" type="ORF">ACFQS1_40535</name>
</gene>
<dbReference type="InterPro" id="IPR025948">
    <property type="entry name" value="HTH-like_dom"/>
</dbReference>
<dbReference type="Gene3D" id="3.30.420.10">
    <property type="entry name" value="Ribonuclease H-like superfamily/Ribonuclease H"/>
    <property type="match status" value="1"/>
</dbReference>
<reference evidence="4" key="1">
    <citation type="journal article" date="2019" name="Int. J. Syst. Evol. Microbiol.">
        <title>The Global Catalogue of Microorganisms (GCM) 10K type strain sequencing project: providing services to taxonomists for standard genome sequencing and annotation.</title>
        <authorList>
            <consortium name="The Broad Institute Genomics Platform"/>
            <consortium name="The Broad Institute Genome Sequencing Center for Infectious Disease"/>
            <person name="Wu L."/>
            <person name="Ma J."/>
        </authorList>
    </citation>
    <scope>NUCLEOTIDE SEQUENCE [LARGE SCALE GENOMIC DNA]</scope>
    <source>
        <strain evidence="4">XZYJT-10</strain>
    </source>
</reference>
<dbReference type="EMBL" id="JBHTBJ010000130">
    <property type="protein sequence ID" value="MFC7280276.1"/>
    <property type="molecule type" value="Genomic_DNA"/>
</dbReference>
<dbReference type="PANTHER" id="PTHR46889:SF4">
    <property type="entry name" value="TRANSPOSASE INSO FOR INSERTION SEQUENCE ELEMENT IS911B-RELATED"/>
    <property type="match status" value="1"/>
</dbReference>
<evidence type="ECO:0000313" key="3">
    <source>
        <dbReference type="EMBL" id="MFC7280276.1"/>
    </source>
</evidence>
<evidence type="ECO:0000259" key="2">
    <source>
        <dbReference type="PROSITE" id="PS50994"/>
    </source>
</evidence>
<evidence type="ECO:0000313" key="4">
    <source>
        <dbReference type="Proteomes" id="UP001596548"/>
    </source>
</evidence>
<feature type="non-terminal residue" evidence="3">
    <location>
        <position position="1"/>
    </location>
</feature>
<dbReference type="Proteomes" id="UP001596548">
    <property type="component" value="Unassembled WGS sequence"/>
</dbReference>
<organism evidence="3 4">
    <name type="scientific">Paractinoplanes rhizophilus</name>
    <dbReference type="NCBI Taxonomy" id="1416877"/>
    <lineage>
        <taxon>Bacteria</taxon>
        <taxon>Bacillati</taxon>
        <taxon>Actinomycetota</taxon>
        <taxon>Actinomycetes</taxon>
        <taxon>Micromonosporales</taxon>
        <taxon>Micromonosporaceae</taxon>
        <taxon>Paractinoplanes</taxon>
    </lineage>
</organism>
<feature type="non-terminal residue" evidence="3">
    <location>
        <position position="263"/>
    </location>
</feature>
<dbReference type="Pfam" id="PF00665">
    <property type="entry name" value="rve"/>
    <property type="match status" value="1"/>
</dbReference>
<comment type="caution">
    <text evidence="3">The sequence shown here is derived from an EMBL/GenBank/DDBJ whole genome shotgun (WGS) entry which is preliminary data.</text>
</comment>
<name>A0ABW2I5U6_9ACTN</name>
<dbReference type="InterPro" id="IPR012337">
    <property type="entry name" value="RNaseH-like_sf"/>
</dbReference>